<dbReference type="InterPro" id="IPR038287">
    <property type="entry name" value="Cse2_sf"/>
</dbReference>
<dbReference type="EMBL" id="CP163445">
    <property type="protein sequence ID" value="XDQ83197.1"/>
    <property type="molecule type" value="Genomic_DNA"/>
</dbReference>
<reference evidence="1" key="1">
    <citation type="submission" date="2024-07" db="EMBL/GenBank/DDBJ databases">
        <authorList>
            <person name="Yu S.T."/>
        </authorList>
    </citation>
    <scope>NUCLEOTIDE SEQUENCE</scope>
    <source>
        <strain evidence="1">Y1</strain>
    </source>
</reference>
<dbReference type="AlphaFoldDB" id="A0AB39TVH2"/>
<dbReference type="RefSeq" id="WP_369185374.1">
    <property type="nucleotide sequence ID" value="NZ_CP163445.1"/>
</dbReference>
<dbReference type="InterPro" id="IPR013382">
    <property type="entry name" value="CRISPR-assoc_prot_Cse2"/>
</dbReference>
<organism evidence="1">
    <name type="scientific">Streptomyces sp. Y1</name>
    <dbReference type="NCBI Taxonomy" id="3238634"/>
    <lineage>
        <taxon>Bacteria</taxon>
        <taxon>Bacillati</taxon>
        <taxon>Actinomycetota</taxon>
        <taxon>Actinomycetes</taxon>
        <taxon>Kitasatosporales</taxon>
        <taxon>Streptomycetaceae</taxon>
        <taxon>Streptomyces</taxon>
    </lineage>
</organism>
<proteinExistence type="predicted"/>
<sequence>MSTESPPAAEPDVLEHQRAFMLHVHQQCATPGGRAAVRSALLDPGKPFRAYEYLLARIPRWTNRDTERAYVLTAGLYADQAPNPRLDRKPKPPAGLTGPVDGDRWRNLGWSLARAVRTGVLSADTVQARLLLMSRQDADALTRDLPPLVARLRAGDVPVVWPLLLRDLTRWVDHPTDTARAWARAYYQYDTNSTAKTVEETDR</sequence>
<gene>
    <name evidence="1" type="primary">casB</name>
    <name evidence="1" type="synonym">cse2</name>
    <name evidence="1" type="ORF">AB2U05_34170</name>
</gene>
<evidence type="ECO:0000313" key="1">
    <source>
        <dbReference type="EMBL" id="XDQ83197.1"/>
    </source>
</evidence>
<dbReference type="Gene3D" id="1.10.520.40">
    <property type="entry name" value="CRISPR-associated protein Cse2"/>
    <property type="match status" value="1"/>
</dbReference>
<dbReference type="Pfam" id="PF09485">
    <property type="entry name" value="CRISPR_Cse2"/>
    <property type="match status" value="1"/>
</dbReference>
<protein>
    <submittedName>
        <fullName evidence="1">Type I-E CRISPR-associated protein Cse2/CasB</fullName>
    </submittedName>
</protein>
<name>A0AB39TVH2_9ACTN</name>
<accession>A0AB39TVH2</accession>
<dbReference type="NCBIfam" id="TIGR02548">
    <property type="entry name" value="casB_cse2"/>
    <property type="match status" value="1"/>
</dbReference>